<evidence type="ECO:0000256" key="1">
    <source>
        <dbReference type="ARBA" id="ARBA00004990"/>
    </source>
</evidence>
<comment type="similarity">
    <text evidence="2 8">Belongs to the pantothenate synthetase family.</text>
</comment>
<dbReference type="InterPro" id="IPR003721">
    <property type="entry name" value="Pantoate_ligase"/>
</dbReference>
<dbReference type="Pfam" id="PF02569">
    <property type="entry name" value="Pantoate_ligase"/>
    <property type="match status" value="1"/>
</dbReference>
<comment type="subunit">
    <text evidence="8">Homodimer.</text>
</comment>
<comment type="pathway">
    <text evidence="1 8">Cofactor biosynthesis; (R)-pantothenate biosynthesis; (R)-pantothenate from (R)-pantoate and beta-alanine: step 1/1.</text>
</comment>
<dbReference type="InterPro" id="IPR014729">
    <property type="entry name" value="Rossmann-like_a/b/a_fold"/>
</dbReference>
<evidence type="ECO:0000256" key="7">
    <source>
        <dbReference type="ARBA" id="ARBA00048258"/>
    </source>
</evidence>
<comment type="miscellaneous">
    <text evidence="8">The reaction proceeds by a bi uni uni bi ping pong mechanism.</text>
</comment>
<dbReference type="AlphaFoldDB" id="A0A062VMB8"/>
<comment type="caution">
    <text evidence="9">The sequence shown here is derived from an EMBL/GenBank/DDBJ whole genome shotgun (WGS) entry which is preliminary data.</text>
</comment>
<dbReference type="GO" id="GO:0005524">
    <property type="term" value="F:ATP binding"/>
    <property type="evidence" value="ECO:0007669"/>
    <property type="project" value="UniProtKB-KW"/>
</dbReference>
<dbReference type="NCBIfam" id="TIGR00018">
    <property type="entry name" value="panC"/>
    <property type="match status" value="1"/>
</dbReference>
<feature type="binding site" evidence="8">
    <location>
        <begin position="45"/>
        <end position="52"/>
    </location>
    <ligand>
        <name>ATP</name>
        <dbReference type="ChEBI" id="CHEBI:30616"/>
    </ligand>
</feature>
<keyword evidence="8" id="KW-0963">Cytoplasm</keyword>
<name>A0A062VMB8_9PROT</name>
<feature type="binding site" evidence="8">
    <location>
        <position position="168"/>
    </location>
    <ligand>
        <name>(R)-pantoate</name>
        <dbReference type="ChEBI" id="CHEBI:15980"/>
    </ligand>
</feature>
<keyword evidence="4 8" id="KW-0566">Pantothenate biosynthesis</keyword>
<dbReference type="HAMAP" id="MF_00158">
    <property type="entry name" value="PanC"/>
    <property type="match status" value="1"/>
</dbReference>
<comment type="subcellular location">
    <subcellularLocation>
        <location evidence="8">Cytoplasm</location>
    </subcellularLocation>
</comment>
<dbReference type="Proteomes" id="UP000027100">
    <property type="component" value="Unassembled WGS sequence"/>
</dbReference>
<keyword evidence="5 8" id="KW-0547">Nucleotide-binding</keyword>
<dbReference type="Gene3D" id="3.30.1300.10">
    <property type="entry name" value="Pantoate-beta-alanine ligase, C-terminal domain"/>
    <property type="match status" value="1"/>
</dbReference>
<accession>A0A062VMB8</accession>
<evidence type="ECO:0000256" key="3">
    <source>
        <dbReference type="ARBA" id="ARBA00022598"/>
    </source>
</evidence>
<dbReference type="PATRIC" id="fig|1280954.3.peg.636"/>
<dbReference type="GO" id="GO:0004592">
    <property type="term" value="F:pantoate-beta-alanine ligase activity"/>
    <property type="evidence" value="ECO:0007669"/>
    <property type="project" value="UniProtKB-UniRule"/>
</dbReference>
<dbReference type="PANTHER" id="PTHR21299">
    <property type="entry name" value="CYTIDYLATE KINASE/PANTOATE-BETA-ALANINE LIGASE"/>
    <property type="match status" value="1"/>
</dbReference>
<dbReference type="eggNOG" id="COG0414">
    <property type="taxonomic scope" value="Bacteria"/>
</dbReference>
<evidence type="ECO:0000313" key="9">
    <source>
        <dbReference type="EMBL" id="KCZ99848.1"/>
    </source>
</evidence>
<dbReference type="GO" id="GO:0015940">
    <property type="term" value="P:pantothenate biosynthetic process"/>
    <property type="evidence" value="ECO:0007669"/>
    <property type="project" value="UniProtKB-UniRule"/>
</dbReference>
<evidence type="ECO:0000256" key="5">
    <source>
        <dbReference type="ARBA" id="ARBA00022741"/>
    </source>
</evidence>
<dbReference type="EC" id="6.3.2.1" evidence="8"/>
<dbReference type="GO" id="GO:0005829">
    <property type="term" value="C:cytosol"/>
    <property type="evidence" value="ECO:0007669"/>
    <property type="project" value="TreeGrafter"/>
</dbReference>
<comment type="function">
    <text evidence="8">Catalyzes the condensation of pantoate with beta-alanine in an ATP-dependent reaction via a pantoyl-adenylate intermediate.</text>
</comment>
<dbReference type="PANTHER" id="PTHR21299:SF1">
    <property type="entry name" value="PANTOATE--BETA-ALANINE LIGASE"/>
    <property type="match status" value="1"/>
</dbReference>
<dbReference type="InterPro" id="IPR042176">
    <property type="entry name" value="Pantoate_ligase_C"/>
</dbReference>
<feature type="binding site" evidence="8">
    <location>
        <position position="76"/>
    </location>
    <ligand>
        <name>(R)-pantoate</name>
        <dbReference type="ChEBI" id="CHEBI:15980"/>
    </ligand>
</feature>
<feature type="binding site" evidence="8">
    <location>
        <begin position="199"/>
        <end position="202"/>
    </location>
    <ligand>
        <name>ATP</name>
        <dbReference type="ChEBI" id="CHEBI:30616"/>
    </ligand>
</feature>
<evidence type="ECO:0000256" key="2">
    <source>
        <dbReference type="ARBA" id="ARBA00009256"/>
    </source>
</evidence>
<dbReference type="UniPathway" id="UPA00028">
    <property type="reaction ID" value="UER00005"/>
</dbReference>
<evidence type="ECO:0000256" key="4">
    <source>
        <dbReference type="ARBA" id="ARBA00022655"/>
    </source>
</evidence>
<comment type="catalytic activity">
    <reaction evidence="7 8">
        <text>(R)-pantoate + beta-alanine + ATP = (R)-pantothenate + AMP + diphosphate + H(+)</text>
        <dbReference type="Rhea" id="RHEA:10912"/>
        <dbReference type="ChEBI" id="CHEBI:15378"/>
        <dbReference type="ChEBI" id="CHEBI:15980"/>
        <dbReference type="ChEBI" id="CHEBI:29032"/>
        <dbReference type="ChEBI" id="CHEBI:30616"/>
        <dbReference type="ChEBI" id="CHEBI:33019"/>
        <dbReference type="ChEBI" id="CHEBI:57966"/>
        <dbReference type="ChEBI" id="CHEBI:456215"/>
        <dbReference type="EC" id="6.3.2.1"/>
    </reaction>
</comment>
<dbReference type="Gene3D" id="3.40.50.620">
    <property type="entry name" value="HUPs"/>
    <property type="match status" value="1"/>
</dbReference>
<keyword evidence="10" id="KW-1185">Reference proteome</keyword>
<evidence type="ECO:0000313" key="10">
    <source>
        <dbReference type="Proteomes" id="UP000027100"/>
    </source>
</evidence>
<feature type="binding site" evidence="8">
    <location>
        <begin position="162"/>
        <end position="165"/>
    </location>
    <ligand>
        <name>ATP</name>
        <dbReference type="ChEBI" id="CHEBI:30616"/>
    </ligand>
</feature>
<dbReference type="NCBIfam" id="TIGR00125">
    <property type="entry name" value="cyt_tran_rel"/>
    <property type="match status" value="1"/>
</dbReference>
<keyword evidence="3 8" id="KW-0436">Ligase</keyword>
<sequence>MKQGIWKVNSTKENSVEIIRTRSELQARVRAWKQAGETVGFVPTMGALHEGHLSLIEKAKEKVTRTVASIFVNPAQFAPGEDFDTYPRREAEDIAKLASVNCTAVYLPSVAEMYPEGSVTNVRVESLSDLLDGIYRPHFFYGVATVVARLFLHAQPDVAVFGEKDYQQLQVIRRMVRDLGFPIEIIGGETKRDADGLAQSSRNLYLSPEERRAAGAIFAAMHRASVRLALGALPSEALKEAEGHIVTAGFRKIDYVTLVDPATLQALPADEPMKEGAVVRLLAAAWLGKTRLIDNISVTR</sequence>
<feature type="active site" description="Proton donor" evidence="8">
    <location>
        <position position="52"/>
    </location>
</feature>
<keyword evidence="6 8" id="KW-0067">ATP-binding</keyword>
<organism evidence="9 10">
    <name type="scientific">Hyphomonas polymorpha PS728</name>
    <dbReference type="NCBI Taxonomy" id="1280954"/>
    <lineage>
        <taxon>Bacteria</taxon>
        <taxon>Pseudomonadati</taxon>
        <taxon>Pseudomonadota</taxon>
        <taxon>Alphaproteobacteria</taxon>
        <taxon>Hyphomonadales</taxon>
        <taxon>Hyphomonadaceae</taxon>
        <taxon>Hyphomonas</taxon>
    </lineage>
</organism>
<dbReference type="EMBL" id="ARYM01000003">
    <property type="protein sequence ID" value="KCZ99848.1"/>
    <property type="molecule type" value="Genomic_DNA"/>
</dbReference>
<protein>
    <recommendedName>
        <fullName evidence="8">Pantothenate synthetase</fullName>
        <shortName evidence="8">PS</shortName>
        <ecNumber evidence="8">6.3.2.1</ecNumber>
    </recommendedName>
    <alternativeName>
        <fullName evidence="8">Pantoate--beta-alanine ligase</fullName>
    </alternativeName>
    <alternativeName>
        <fullName evidence="8">Pantoate-activating enzyme</fullName>
    </alternativeName>
</protein>
<evidence type="ECO:0000256" key="6">
    <source>
        <dbReference type="ARBA" id="ARBA00022840"/>
    </source>
</evidence>
<feature type="binding site" evidence="8">
    <location>
        <position position="76"/>
    </location>
    <ligand>
        <name>beta-alanine</name>
        <dbReference type="ChEBI" id="CHEBI:57966"/>
    </ligand>
</feature>
<evidence type="ECO:0000256" key="8">
    <source>
        <dbReference type="HAMAP-Rule" id="MF_00158"/>
    </source>
</evidence>
<proteinExistence type="inferred from homology"/>
<dbReference type="CDD" id="cd00560">
    <property type="entry name" value="PanC"/>
    <property type="match status" value="1"/>
</dbReference>
<comment type="caution">
    <text evidence="8">Lacks conserved residue(s) required for the propagation of feature annotation.</text>
</comment>
<reference evidence="9 10" key="1">
    <citation type="journal article" date="2014" name="Antonie Van Leeuwenhoek">
        <title>Hyphomonas beringensis sp. nov. and Hyphomonas chukchiensis sp. nov., isolated from surface seawater of the Bering Sea and Chukchi Sea.</title>
        <authorList>
            <person name="Li C."/>
            <person name="Lai Q."/>
            <person name="Li G."/>
            <person name="Dong C."/>
            <person name="Wang J."/>
            <person name="Liao Y."/>
            <person name="Shao Z."/>
        </authorList>
    </citation>
    <scope>NUCLEOTIDE SEQUENCE [LARGE SCALE GENOMIC DNA]</scope>
    <source>
        <strain evidence="9 10">PS728</strain>
    </source>
</reference>
<gene>
    <name evidence="8" type="primary">panC</name>
    <name evidence="9" type="ORF">HPO_03114</name>
</gene>
<dbReference type="InterPro" id="IPR004821">
    <property type="entry name" value="Cyt_trans-like"/>
</dbReference>
<dbReference type="SUPFAM" id="SSF52374">
    <property type="entry name" value="Nucleotidylyl transferase"/>
    <property type="match status" value="1"/>
</dbReference>
<dbReference type="STRING" id="1280954.HPO_03114"/>